<evidence type="ECO:0000256" key="1">
    <source>
        <dbReference type="NCBIfam" id="TIGR01796"/>
    </source>
</evidence>
<comment type="caution">
    <text evidence="4">The sequence shown here is derived from an EMBL/GenBank/DDBJ whole genome shotgun (WGS) entry which is preliminary data.</text>
</comment>
<dbReference type="AlphaFoldDB" id="A0A0S7Y540"/>
<name>A0A0S7Y540_UNCSA</name>
<keyword evidence="2 3" id="KW-0028">Amino-acid biosynthesis</keyword>
<evidence type="ECO:0000313" key="4">
    <source>
        <dbReference type="EMBL" id="KPJ69873.1"/>
    </source>
</evidence>
<evidence type="ECO:0000313" key="5">
    <source>
        <dbReference type="Proteomes" id="UP000051861"/>
    </source>
</evidence>
<dbReference type="GO" id="GO:0008652">
    <property type="term" value="P:amino acid biosynthetic process"/>
    <property type="evidence" value="ECO:0007669"/>
    <property type="project" value="UniProtKB-UniRule"/>
</dbReference>
<dbReference type="PANTHER" id="PTHR21164">
    <property type="entry name" value="CHORISMATE MUTASE"/>
    <property type="match status" value="1"/>
</dbReference>
<dbReference type="Proteomes" id="UP000051861">
    <property type="component" value="Unassembled WGS sequence"/>
</dbReference>
<dbReference type="Gene3D" id="3.30.1330.40">
    <property type="entry name" value="RutC-like"/>
    <property type="match status" value="1"/>
</dbReference>
<dbReference type="PROSITE" id="PS51167">
    <property type="entry name" value="CHORISMATE_MUT_1"/>
    <property type="match status" value="1"/>
</dbReference>
<evidence type="ECO:0000256" key="3">
    <source>
        <dbReference type="PROSITE-ProRule" id="PRU00514"/>
    </source>
</evidence>
<dbReference type="EC" id="5.4.99.5" evidence="1 3"/>
<dbReference type="GO" id="GO:0004106">
    <property type="term" value="F:chorismate mutase activity"/>
    <property type="evidence" value="ECO:0007669"/>
    <property type="project" value="UniProtKB-UniRule"/>
</dbReference>
<dbReference type="EMBL" id="LIZX01000012">
    <property type="protein sequence ID" value="KPJ69873.1"/>
    <property type="molecule type" value="Genomic_DNA"/>
</dbReference>
<keyword evidence="3" id="KW-0413">Isomerase</keyword>
<dbReference type="NCBIfam" id="TIGR01796">
    <property type="entry name" value="CM_mono_aroH"/>
    <property type="match status" value="1"/>
</dbReference>
<dbReference type="GO" id="GO:0046417">
    <property type="term" value="P:chorismate metabolic process"/>
    <property type="evidence" value="ECO:0007669"/>
    <property type="project" value="TreeGrafter"/>
</dbReference>
<dbReference type="InterPro" id="IPR035959">
    <property type="entry name" value="RutC-like_sf"/>
</dbReference>
<organism evidence="4 5">
    <name type="scientific">candidate division WOR-1 bacterium DG_54_3</name>
    <dbReference type="NCBI Taxonomy" id="1703775"/>
    <lineage>
        <taxon>Bacteria</taxon>
        <taxon>Bacillati</taxon>
        <taxon>Saganbacteria</taxon>
    </lineage>
</organism>
<dbReference type="PATRIC" id="fig|1703775.3.peg.2803"/>
<feature type="binding site" evidence="2">
    <location>
        <position position="89"/>
    </location>
    <ligand>
        <name>prephenate</name>
        <dbReference type="ChEBI" id="CHEBI:29934"/>
    </ligand>
</feature>
<feature type="binding site" evidence="2">
    <location>
        <position position="107"/>
    </location>
    <ligand>
        <name>prephenate</name>
        <dbReference type="ChEBI" id="CHEBI:29934"/>
    </ligand>
</feature>
<dbReference type="SUPFAM" id="SSF55298">
    <property type="entry name" value="YjgF-like"/>
    <property type="match status" value="1"/>
</dbReference>
<dbReference type="PANTHER" id="PTHR21164:SF0">
    <property type="entry name" value="CHORISMATE MUTASE AROH"/>
    <property type="match status" value="1"/>
</dbReference>
<sequence>MPVRGIRGAITVSNNTKEEIIAATKELLLEIAKKNQLKVEEVVSIIFSATKDLDAEFPAAAARDLGWNETPLLCSSEIDVPGSLPKCIRVLLHVNSEKKQKEMRHIYLKEAVKLRR</sequence>
<protein>
    <recommendedName>
        <fullName evidence="1 3">chorismate mutase</fullName>
        <ecNumber evidence="1 3">5.4.99.5</ecNumber>
    </recommendedName>
</protein>
<dbReference type="PIRSF" id="PIRSF005965">
    <property type="entry name" value="Chor_mut_AroH"/>
    <property type="match status" value="1"/>
</dbReference>
<dbReference type="Pfam" id="PF07736">
    <property type="entry name" value="CM_1"/>
    <property type="match status" value="1"/>
</dbReference>
<comment type="catalytic activity">
    <reaction evidence="3">
        <text>chorismate = prephenate</text>
        <dbReference type="Rhea" id="RHEA:13897"/>
        <dbReference type="ChEBI" id="CHEBI:29748"/>
        <dbReference type="ChEBI" id="CHEBI:29934"/>
        <dbReference type="EC" id="5.4.99.5"/>
    </reaction>
</comment>
<gene>
    <name evidence="4" type="ORF">AMJ44_02085</name>
</gene>
<proteinExistence type="predicted"/>
<keyword evidence="2 3" id="KW-0057">Aromatic amino acid biosynthesis</keyword>
<reference evidence="4 5" key="1">
    <citation type="journal article" date="2015" name="Microbiome">
        <title>Genomic resolution of linkages in carbon, nitrogen, and sulfur cycling among widespread estuary sediment bacteria.</title>
        <authorList>
            <person name="Baker B.J."/>
            <person name="Lazar C.S."/>
            <person name="Teske A.P."/>
            <person name="Dick G.J."/>
        </authorList>
    </citation>
    <scope>NUCLEOTIDE SEQUENCE [LARGE SCALE GENOMIC DNA]</scope>
    <source>
        <strain evidence="4">DG_54_3</strain>
    </source>
</reference>
<accession>A0A0S7Y540</accession>
<feature type="binding site" evidence="2">
    <location>
        <position position="7"/>
    </location>
    <ligand>
        <name>prephenate</name>
        <dbReference type="ChEBI" id="CHEBI:29934"/>
    </ligand>
</feature>
<dbReference type="InterPro" id="IPR008243">
    <property type="entry name" value="Chorismate_mutase_AroH"/>
</dbReference>
<dbReference type="CDD" id="cd02185">
    <property type="entry name" value="AroH"/>
    <property type="match status" value="1"/>
</dbReference>
<evidence type="ECO:0000256" key="2">
    <source>
        <dbReference type="PIRSR" id="PIRSR005965-1"/>
    </source>
</evidence>
<dbReference type="GO" id="GO:0009073">
    <property type="term" value="P:aromatic amino acid family biosynthetic process"/>
    <property type="evidence" value="ECO:0007669"/>
    <property type="project" value="UniProtKB-UniRule"/>
</dbReference>